<comment type="subcellular location">
    <subcellularLocation>
        <location evidence="1">Cytoplasm</location>
    </subcellularLocation>
</comment>
<dbReference type="FunFam" id="1.25.40.720:FF:000001">
    <property type="entry name" value="Telomere length regulation protein TEL2"/>
    <property type="match status" value="1"/>
</dbReference>
<feature type="non-terminal residue" evidence="6">
    <location>
        <position position="749"/>
    </location>
</feature>
<dbReference type="GO" id="GO:0005829">
    <property type="term" value="C:cytosol"/>
    <property type="evidence" value="ECO:0007669"/>
    <property type="project" value="TreeGrafter"/>
</dbReference>
<dbReference type="STRING" id="407821.A0A087T296"/>
<dbReference type="OMA" id="FYPQNYF"/>
<evidence type="ECO:0000259" key="4">
    <source>
        <dbReference type="Pfam" id="PF10193"/>
    </source>
</evidence>
<comment type="similarity">
    <text evidence="2">Belongs to the TEL2 family.</text>
</comment>
<gene>
    <name evidence="6" type="ORF">X975_23277</name>
</gene>
<dbReference type="GO" id="GO:0051083">
    <property type="term" value="P:'de novo' cotranslational protein folding"/>
    <property type="evidence" value="ECO:0007669"/>
    <property type="project" value="TreeGrafter"/>
</dbReference>
<dbReference type="InterPro" id="IPR038528">
    <property type="entry name" value="TEL2_C_sf"/>
</dbReference>
<feature type="domain" description="Telomere length regulation protein conserved" evidence="4">
    <location>
        <begin position="512"/>
        <end position="619"/>
    </location>
</feature>
<reference evidence="6 7" key="1">
    <citation type="submission" date="2013-11" db="EMBL/GenBank/DDBJ databases">
        <title>Genome sequencing of Stegodyphus mimosarum.</title>
        <authorList>
            <person name="Bechsgaard J."/>
        </authorList>
    </citation>
    <scope>NUCLEOTIDE SEQUENCE [LARGE SCALE GENOMIC DNA]</scope>
</reference>
<proteinExistence type="inferred from homology"/>
<evidence type="ECO:0000259" key="5">
    <source>
        <dbReference type="Pfam" id="PF25320"/>
    </source>
</evidence>
<evidence type="ECO:0000256" key="2">
    <source>
        <dbReference type="ARBA" id="ARBA00006133"/>
    </source>
</evidence>
<dbReference type="PANTHER" id="PTHR15830">
    <property type="entry name" value="TELOMERE LENGTH REGULATION PROTEIN TEL2 FAMILY MEMBER"/>
    <property type="match status" value="1"/>
</dbReference>
<evidence type="ECO:0000313" key="7">
    <source>
        <dbReference type="Proteomes" id="UP000054359"/>
    </source>
</evidence>
<evidence type="ECO:0000256" key="1">
    <source>
        <dbReference type="ARBA" id="ARBA00004496"/>
    </source>
</evidence>
<dbReference type="Proteomes" id="UP000054359">
    <property type="component" value="Unassembled WGS sequence"/>
</dbReference>
<dbReference type="GO" id="GO:0051879">
    <property type="term" value="F:Hsp90 protein binding"/>
    <property type="evidence" value="ECO:0007669"/>
    <property type="project" value="TreeGrafter"/>
</dbReference>
<dbReference type="GO" id="GO:0042162">
    <property type="term" value="F:telomeric DNA binding"/>
    <property type="evidence" value="ECO:0007669"/>
    <property type="project" value="TreeGrafter"/>
</dbReference>
<evidence type="ECO:0000256" key="3">
    <source>
        <dbReference type="ARBA" id="ARBA00022490"/>
    </source>
</evidence>
<dbReference type="InterPro" id="IPR057348">
    <property type="entry name" value="TELO2_ARM"/>
</dbReference>
<dbReference type="EMBL" id="KK113062">
    <property type="protein sequence ID" value="KFM59235.1"/>
    <property type="molecule type" value="Genomic_DNA"/>
</dbReference>
<sequence length="749" mass="86071">MEGNATRDASAEIHNLCLEIKDAFNARSEDAELKWSLLKKYKLKYLPESHNNQVFISSYYSVLSVLLDALKPILFAEKWQEKLFDDIFLGGVHHEAFMILARRLNETCESYEQEKILMLLQVFLKSSSIDSMLHFQCVNSEVWDLKCVASSKMWDDLITLMVSLPERIANKTKGQMNKIFGVNFYVPLLASSVLKVLGQLHEKIISCDQDCSLEFLAKLIGKLCVVGHATIIAKKFSVEFIKCCESDYVWRRMAQHLIRKMPTASLESFITNMLLVIPWYGYVDWILGDEGVKIEKLNFIMTVKLFLMRCFQSDLILQNIIGYFASSDSRISSFWKIFDTLLSSWSDASTLKYQSFQQQKYIASALIVCAGWLKLKGNTNRKVHLDKVLHGTHIRIASSEASVRNLGMIVGDKLISAIDPEAPKLEFEHTDTKLVNCAENLIEIPHKPGKDSFISIEDLKCFEIVEQEKTSWSQCDDAKAQNATIHTMVDSDEELEPYDMSHDVPLEETKRPLYIRDCMMGLLEQENSDWTEQCLKHAEHLIKMNSDTVHEIAVEMTKIVLHMEDKYSIPDFISLRHRILCALIVECPILVAEYLTSQFCEKDYNIRQRLDILEVLAASSQILSRPDVKVSSTNLPNPKEKFEVTTEKQWKVIIDQRIEAKSRHITKTPRKPLPEPQVNRFSAVAGYFFYPLLEKYDRQNNLLKLFGEDSYVLGRLIYTLGIIMHSASNIPLCDKMGRAMLQFLKSVRN</sequence>
<dbReference type="PANTHER" id="PTHR15830:SF10">
    <property type="entry name" value="TELOMERE LENGTH REGULATION PROTEIN TEL2 HOMOLOG"/>
    <property type="match status" value="1"/>
</dbReference>
<accession>A0A087T296</accession>
<dbReference type="AlphaFoldDB" id="A0A087T296"/>
<dbReference type="OrthoDB" id="4033880at2759"/>
<organism evidence="6 7">
    <name type="scientific">Stegodyphus mimosarum</name>
    <name type="common">African social velvet spider</name>
    <dbReference type="NCBI Taxonomy" id="407821"/>
    <lineage>
        <taxon>Eukaryota</taxon>
        <taxon>Metazoa</taxon>
        <taxon>Ecdysozoa</taxon>
        <taxon>Arthropoda</taxon>
        <taxon>Chelicerata</taxon>
        <taxon>Arachnida</taxon>
        <taxon>Araneae</taxon>
        <taxon>Araneomorphae</taxon>
        <taxon>Entelegynae</taxon>
        <taxon>Eresoidea</taxon>
        <taxon>Eresidae</taxon>
        <taxon>Stegodyphus</taxon>
    </lineage>
</organism>
<feature type="domain" description="TELO2 ARM repeat" evidence="5">
    <location>
        <begin position="234"/>
        <end position="423"/>
    </location>
</feature>
<evidence type="ECO:0000313" key="6">
    <source>
        <dbReference type="EMBL" id="KFM59235.1"/>
    </source>
</evidence>
<dbReference type="Pfam" id="PF10193">
    <property type="entry name" value="Telomere_reg-2"/>
    <property type="match status" value="1"/>
</dbReference>
<keyword evidence="7" id="KW-1185">Reference proteome</keyword>
<name>A0A087T296_STEMI</name>
<dbReference type="InterPro" id="IPR019337">
    <property type="entry name" value="Telomere_length_regulation_dom"/>
</dbReference>
<keyword evidence="3" id="KW-0963">Cytoplasm</keyword>
<protein>
    <submittedName>
        <fullName evidence="6">Telomere length regulation protein TEL2-like protein</fullName>
    </submittedName>
</protein>
<dbReference type="Pfam" id="PF25320">
    <property type="entry name" value="TELO2_ARM"/>
    <property type="match status" value="1"/>
</dbReference>
<dbReference type="Gene3D" id="1.25.40.720">
    <property type="entry name" value="Telomere length regulation protein 2, C-terminal domain"/>
    <property type="match status" value="2"/>
</dbReference>
<dbReference type="InterPro" id="IPR051970">
    <property type="entry name" value="TEL2_Regulation"/>
</dbReference>